<sequence>MMNSVWVALLVFLEYGSIARLCCTNGDKSRSLVGRWLTDVQPRYSYSVFTIRRHSNDLLPGDRWVGEPQNPRQPYIDYKAVYGLRYIPVKPGNRTKTYPGNVTKTPLIIQQQKFLSGLWTMSHHKPSTGMLMNMFNIISSPKIPCIPRIGSKEVGLSGVCLNEQECQQQRGTTMDLCSPGYGVCCVCKSFSISARWSLLITQITIIPLLFVTVQYGCNTLTEQNVSFFHASFSSDKISTVPCRFTVSLKHTVRQVKLEFILFELQPAQQGNCLDDIFVIAVQNDNRVYPLLCGINSGQHMYLDIDTTYSRQIYLTAHFNSRKLPRAFLVKVTQLSHSQAPFSCLQYYNELHGMIKSFNYDNHSTIVPNINPSYLNNLNYAICIGRHARFCSIVFNNQNDDIFQIINVSSDGSSIVPANQAGVEILNCPDDFIAINYLRLCGDRFNDGSKELDFSLNSPVFHTVAGPVVVAVKTDQANVGRGFKLSFEQNVCTNGLAKKQIME</sequence>
<protein>
    <recommendedName>
        <fullName evidence="1">CUB domain-containing protein</fullName>
    </recommendedName>
</protein>
<dbReference type="Pfam" id="PF26080">
    <property type="entry name" value="CUB_animal"/>
    <property type="match status" value="1"/>
</dbReference>
<reference evidence="2 3" key="1">
    <citation type="journal article" date="2017" name="G3 (Bethesda)">
        <title>The Physical Genome Mapping of Anopheles albimanus Corrected Scaffold Misassemblies and Identified Interarm Rearrangements in Genus Anopheles.</title>
        <authorList>
            <person name="Artemov G.N."/>
            <person name="Peery A.N."/>
            <person name="Jiang X."/>
            <person name="Tu Z."/>
            <person name="Stegniy V.N."/>
            <person name="Sharakhova M.V."/>
            <person name="Sharakhov I.V."/>
        </authorList>
    </citation>
    <scope>NUCLEOTIDE SEQUENCE [LARGE SCALE GENOMIC DNA]</scope>
    <source>
        <strain evidence="2 3">ALBI9_A</strain>
    </source>
</reference>
<dbReference type="PANTHER" id="PTHR33236:SF11">
    <property type="entry name" value="CUB DOMAIN-CONTAINING PROTEIN"/>
    <property type="match status" value="1"/>
</dbReference>
<dbReference type="VEuPathDB" id="VectorBase:AALB20_027475"/>
<dbReference type="PANTHER" id="PTHR33236">
    <property type="entry name" value="INTRAFLAGELLAR TRANSPORT PROTEIN 122 FAMILY PROTEIN-RELATED"/>
    <property type="match status" value="1"/>
</dbReference>
<reference evidence="2" key="2">
    <citation type="submission" date="2022-08" db="UniProtKB">
        <authorList>
            <consortium name="EnsemblMetazoa"/>
        </authorList>
    </citation>
    <scope>IDENTIFICATION</scope>
    <source>
        <strain evidence="2">STECLA/ALBI9_A</strain>
    </source>
</reference>
<dbReference type="GeneID" id="118465939"/>
<dbReference type="EnsemblMetazoa" id="AALB003302-RA">
    <property type="protein sequence ID" value="AALB003302-PA"/>
    <property type="gene ID" value="AALB003302"/>
</dbReference>
<dbReference type="AlphaFoldDB" id="A0A182F9X4"/>
<accession>A0A182F9X4</accession>
<dbReference type="VEuPathDB" id="VectorBase:AALB003302"/>
<dbReference type="STRING" id="7167.A0A182F9X4"/>
<dbReference type="Proteomes" id="UP000069272">
    <property type="component" value="Chromosome X"/>
</dbReference>
<feature type="domain" description="CUB" evidence="1">
    <location>
        <begin position="340"/>
        <end position="489"/>
    </location>
</feature>
<dbReference type="KEGG" id="aali:118465939"/>
<name>A0A182F9X4_ANOAL</name>
<evidence type="ECO:0000259" key="1">
    <source>
        <dbReference type="Pfam" id="PF26080"/>
    </source>
</evidence>
<evidence type="ECO:0000313" key="3">
    <source>
        <dbReference type="Proteomes" id="UP000069272"/>
    </source>
</evidence>
<dbReference type="InterPro" id="IPR058698">
    <property type="entry name" value="CUB_metazoa"/>
</dbReference>
<dbReference type="OrthoDB" id="6479909at2759"/>
<evidence type="ECO:0000313" key="2">
    <source>
        <dbReference type="EnsemblMetazoa" id="AALB003302-PA"/>
    </source>
</evidence>
<organism evidence="2 3">
    <name type="scientific">Anopheles albimanus</name>
    <name type="common">New world malaria mosquito</name>
    <dbReference type="NCBI Taxonomy" id="7167"/>
    <lineage>
        <taxon>Eukaryota</taxon>
        <taxon>Metazoa</taxon>
        <taxon>Ecdysozoa</taxon>
        <taxon>Arthropoda</taxon>
        <taxon>Hexapoda</taxon>
        <taxon>Insecta</taxon>
        <taxon>Pterygota</taxon>
        <taxon>Neoptera</taxon>
        <taxon>Endopterygota</taxon>
        <taxon>Diptera</taxon>
        <taxon>Nematocera</taxon>
        <taxon>Culicoidea</taxon>
        <taxon>Culicidae</taxon>
        <taxon>Anophelinae</taxon>
        <taxon>Anopheles</taxon>
    </lineage>
</organism>
<keyword evidence="3" id="KW-1185">Reference proteome</keyword>
<proteinExistence type="predicted"/>
<dbReference type="RefSeq" id="XP_035790551.1">
    <property type="nucleotide sequence ID" value="XM_035934658.1"/>
</dbReference>